<gene>
    <name evidence="3" type="ORF">ACFQO6_18175</name>
</gene>
<organism evidence="3 4">
    <name type="scientific">Nocardioides astragali</name>
    <dbReference type="NCBI Taxonomy" id="1776736"/>
    <lineage>
        <taxon>Bacteria</taxon>
        <taxon>Bacillati</taxon>
        <taxon>Actinomycetota</taxon>
        <taxon>Actinomycetes</taxon>
        <taxon>Propionibacteriales</taxon>
        <taxon>Nocardioidaceae</taxon>
        <taxon>Nocardioides</taxon>
    </lineage>
</organism>
<dbReference type="InterPro" id="IPR002347">
    <property type="entry name" value="SDR_fam"/>
</dbReference>
<proteinExistence type="inferred from homology"/>
<comment type="similarity">
    <text evidence="1">Belongs to the short-chain dehydrogenases/reductases (SDR) family.</text>
</comment>
<dbReference type="Gene3D" id="3.40.50.720">
    <property type="entry name" value="NAD(P)-binding Rossmann-like Domain"/>
    <property type="match status" value="1"/>
</dbReference>
<reference evidence="4" key="1">
    <citation type="journal article" date="2019" name="Int. J. Syst. Evol. Microbiol.">
        <title>The Global Catalogue of Microorganisms (GCM) 10K type strain sequencing project: providing services to taxonomists for standard genome sequencing and annotation.</title>
        <authorList>
            <consortium name="The Broad Institute Genomics Platform"/>
            <consortium name="The Broad Institute Genome Sequencing Center for Infectious Disease"/>
            <person name="Wu L."/>
            <person name="Ma J."/>
        </authorList>
    </citation>
    <scope>NUCLEOTIDE SEQUENCE [LARGE SCALE GENOMIC DNA]</scope>
    <source>
        <strain evidence="4">FCH27</strain>
    </source>
</reference>
<dbReference type="CDD" id="cd05233">
    <property type="entry name" value="SDR_c"/>
    <property type="match status" value="1"/>
</dbReference>
<comment type="caution">
    <text evidence="3">The sequence shown here is derived from an EMBL/GenBank/DDBJ whole genome shotgun (WGS) entry which is preliminary data.</text>
</comment>
<dbReference type="PANTHER" id="PTHR42760:SF133">
    <property type="entry name" value="3-OXOACYL-[ACYL-CARRIER-PROTEIN] REDUCTASE"/>
    <property type="match status" value="1"/>
</dbReference>
<dbReference type="PRINTS" id="PR00081">
    <property type="entry name" value="GDHRDH"/>
</dbReference>
<name>A0ABW2N4I9_9ACTN</name>
<dbReference type="PANTHER" id="PTHR42760">
    <property type="entry name" value="SHORT-CHAIN DEHYDROGENASES/REDUCTASES FAMILY MEMBER"/>
    <property type="match status" value="1"/>
</dbReference>
<protein>
    <submittedName>
        <fullName evidence="3">SDR family NAD(P)-dependent oxidoreductase</fullName>
        <ecNumber evidence="3">1.1.1.-</ecNumber>
    </submittedName>
</protein>
<dbReference type="RefSeq" id="WP_255892064.1">
    <property type="nucleotide sequence ID" value="NZ_JAFMZM010000005.1"/>
</dbReference>
<dbReference type="Proteomes" id="UP001596524">
    <property type="component" value="Unassembled WGS sequence"/>
</dbReference>
<dbReference type="EC" id="1.1.1.-" evidence="3"/>
<dbReference type="SUPFAM" id="SSF51735">
    <property type="entry name" value="NAD(P)-binding Rossmann-fold domains"/>
    <property type="match status" value="1"/>
</dbReference>
<sequence>MSNTAIVTGASSGIGLEVARRLLKDGANVVLGGRDTGKLAAAVSELGAPDRTLAVAGDIADPVTAKRLVAGAVTTFGSVDVLVNNAGIFGASAFVDVSAEELERFIAVNLRGTWQVTQEVVRRLLDQGTGGSIVSIGTVLTQHAVTGFQAAAPLVTKGGVQALTLALAAELADDRIRVNMVAPGVVRTPLHPADGVDGLAGLALLNRVGESEEVASAVAWLAEAEFVTGHVLNVDGGFVTGRR</sequence>
<evidence type="ECO:0000313" key="4">
    <source>
        <dbReference type="Proteomes" id="UP001596524"/>
    </source>
</evidence>
<dbReference type="PRINTS" id="PR00080">
    <property type="entry name" value="SDRFAMILY"/>
</dbReference>
<evidence type="ECO:0000256" key="2">
    <source>
        <dbReference type="ARBA" id="ARBA00023002"/>
    </source>
</evidence>
<dbReference type="GO" id="GO:0016491">
    <property type="term" value="F:oxidoreductase activity"/>
    <property type="evidence" value="ECO:0007669"/>
    <property type="project" value="UniProtKB-KW"/>
</dbReference>
<dbReference type="InterPro" id="IPR036291">
    <property type="entry name" value="NAD(P)-bd_dom_sf"/>
</dbReference>
<dbReference type="EMBL" id="JBHTCH010000021">
    <property type="protein sequence ID" value="MFC7362206.1"/>
    <property type="molecule type" value="Genomic_DNA"/>
</dbReference>
<dbReference type="Pfam" id="PF13561">
    <property type="entry name" value="adh_short_C2"/>
    <property type="match status" value="1"/>
</dbReference>
<evidence type="ECO:0000256" key="1">
    <source>
        <dbReference type="ARBA" id="ARBA00006484"/>
    </source>
</evidence>
<accession>A0ABW2N4I9</accession>
<keyword evidence="2 3" id="KW-0560">Oxidoreductase</keyword>
<evidence type="ECO:0000313" key="3">
    <source>
        <dbReference type="EMBL" id="MFC7362206.1"/>
    </source>
</evidence>
<keyword evidence="4" id="KW-1185">Reference proteome</keyword>